<evidence type="ECO:0000256" key="1">
    <source>
        <dbReference type="SAM" id="MobiDB-lite"/>
    </source>
</evidence>
<dbReference type="RefSeq" id="WP_030312058.1">
    <property type="nucleotide sequence ID" value="NZ_CP048261.1"/>
</dbReference>
<evidence type="ECO:0000313" key="3">
    <source>
        <dbReference type="Proteomes" id="UP000011074"/>
    </source>
</evidence>
<feature type="compositionally biased region" description="Basic and acidic residues" evidence="1">
    <location>
        <begin position="32"/>
        <end position="42"/>
    </location>
</feature>
<proteinExistence type="predicted"/>
<dbReference type="AlphaFoldDB" id="A0A8A1UKH6"/>
<name>A0A8A1UKH6_STRR1</name>
<protein>
    <submittedName>
        <fullName evidence="2">Type III effector protein</fullName>
    </submittedName>
</protein>
<dbReference type="GeneID" id="66852757"/>
<organism evidence="2 3">
    <name type="scientific">Streptomyces rimosus subsp. rimosus (strain ATCC 10970 / DSM 40260 / JCM 4667 / NRRL 2234)</name>
    <dbReference type="NCBI Taxonomy" id="1265868"/>
    <lineage>
        <taxon>Bacteria</taxon>
        <taxon>Bacillati</taxon>
        <taxon>Actinomycetota</taxon>
        <taxon>Actinomycetes</taxon>
        <taxon>Kitasatosporales</taxon>
        <taxon>Streptomycetaceae</taxon>
        <taxon>Streptomyces</taxon>
    </lineage>
</organism>
<reference evidence="2" key="1">
    <citation type="submission" date="2012-12" db="EMBL/GenBank/DDBJ databases">
        <authorList>
            <person name="Pethick F.E."/>
            <person name="MacFadyen A.C."/>
            <person name="Tang Z."/>
            <person name="Sangal V."/>
            <person name="Tze-Tze L."/>
            <person name="Chu J."/>
            <person name="Guo M."/>
            <person name="Kirby R."/>
            <person name="Hoskisson P.A."/>
            <person name="Herron P.R."/>
            <person name="Hunter I.S."/>
        </authorList>
    </citation>
    <scope>NUCLEOTIDE SEQUENCE</scope>
    <source>
        <strain evidence="2">ATCC 10970</strain>
    </source>
</reference>
<dbReference type="Proteomes" id="UP000011074">
    <property type="component" value="Chromosome"/>
</dbReference>
<reference evidence="2" key="2">
    <citation type="submission" date="2020-01" db="EMBL/GenBank/DDBJ databases">
        <authorList>
            <person name="Algora L."/>
            <person name="Schniete J.K."/>
            <person name="MacFadyen A."/>
            <person name="Hoskisson P.A."/>
            <person name="Hunter I.S."/>
            <person name="Herron P.R."/>
        </authorList>
    </citation>
    <scope>NUCLEOTIDE SEQUENCE</scope>
    <source>
        <strain evidence="2">ATCC 10970</strain>
    </source>
</reference>
<sequence length="210" mass="22071">MTAADQQSATSTNAHSPASFLAAAAALNAIDDALRDAQRDAPDTPEDPGPEPEQALASLMLLRQVREQLAGWETGLIETARNAGASWADLARPLGVASRQAAERRYLRGRPGPAGTTGEQRVTATRQARAAERTTAAWARANAADLRRLAGQITALTDLPPAARHPLGELHAALAHDDPLHLIAPLTATRPHLAAAHPDLAARIDTLTPS</sequence>
<reference evidence="2" key="3">
    <citation type="journal article" date="2021" name="bioRxiv">
        <title>Bilateral symmetry of linear streptomycete chromosomes.</title>
        <authorList>
            <person name="Algora-Gallardo L."/>
            <person name="Schniete J.K."/>
            <person name="Mark D.R."/>
            <person name="Hunter I.S."/>
            <person name="Herron P.R."/>
        </authorList>
    </citation>
    <scope>NUCLEOTIDE SEQUENCE</scope>
    <source>
        <strain evidence="2">ATCC 10970</strain>
    </source>
</reference>
<accession>A0A8A1UKH6</accession>
<evidence type="ECO:0000313" key="2">
    <source>
        <dbReference type="EMBL" id="QST79184.1"/>
    </source>
</evidence>
<feature type="region of interest" description="Disordered" evidence="1">
    <location>
        <begin position="32"/>
        <end position="53"/>
    </location>
</feature>
<dbReference type="EMBL" id="CP048261">
    <property type="protein sequence ID" value="QST79184.1"/>
    <property type="molecule type" value="Genomic_DNA"/>
</dbReference>
<gene>
    <name evidence="2" type="ORF">SRIM_002490</name>
</gene>